<keyword evidence="1" id="KW-0472">Membrane</keyword>
<evidence type="ECO:0000256" key="1">
    <source>
        <dbReference type="SAM" id="Phobius"/>
    </source>
</evidence>
<protein>
    <submittedName>
        <fullName evidence="2">Uncharacterized protein</fullName>
    </submittedName>
</protein>
<keyword evidence="1" id="KW-1133">Transmembrane helix</keyword>
<evidence type="ECO:0000313" key="2">
    <source>
        <dbReference type="EMBL" id="NWD38112.1"/>
    </source>
</evidence>
<reference evidence="2 3" key="1">
    <citation type="submission" date="2020-04" db="EMBL/GenBank/DDBJ databases">
        <title>Molecular characterization of pseudomonads from Agaricus bisporus reveal novel blotch 2 pathogens in Western Europe.</title>
        <authorList>
            <person name="Taparia T."/>
            <person name="Krijger M."/>
            <person name="Haynes E."/>
            <person name="Elpinstone J.G."/>
            <person name="Noble R."/>
            <person name="Van Der Wolf J."/>
        </authorList>
    </citation>
    <scope>NUCLEOTIDE SEQUENCE [LARGE SCALE GENOMIC DNA]</scope>
    <source>
        <strain evidence="2 3">IPO3746</strain>
    </source>
</reference>
<name>A0A7Y8AQ53_PSETO</name>
<gene>
    <name evidence="2" type="ORF">HX787_19815</name>
</gene>
<keyword evidence="1" id="KW-0812">Transmembrane</keyword>
<dbReference type="Proteomes" id="UP000549134">
    <property type="component" value="Unassembled WGS sequence"/>
</dbReference>
<dbReference type="RefSeq" id="WP_080520010.1">
    <property type="nucleotide sequence ID" value="NZ_CP020369.1"/>
</dbReference>
<dbReference type="GeneID" id="55849176"/>
<evidence type="ECO:0000313" key="3">
    <source>
        <dbReference type="Proteomes" id="UP000549134"/>
    </source>
</evidence>
<comment type="caution">
    <text evidence="2">The sequence shown here is derived from an EMBL/GenBank/DDBJ whole genome shotgun (WGS) entry which is preliminary data.</text>
</comment>
<accession>A0A7Y8AQ53</accession>
<dbReference type="AlphaFoldDB" id="A0A7Y8AQ53"/>
<proteinExistence type="predicted"/>
<organism evidence="2 3">
    <name type="scientific">Pseudomonas tolaasii</name>
    <dbReference type="NCBI Taxonomy" id="29442"/>
    <lineage>
        <taxon>Bacteria</taxon>
        <taxon>Pseudomonadati</taxon>
        <taxon>Pseudomonadota</taxon>
        <taxon>Gammaproteobacteria</taxon>
        <taxon>Pseudomonadales</taxon>
        <taxon>Pseudomonadaceae</taxon>
        <taxon>Pseudomonas</taxon>
    </lineage>
</organism>
<sequence length="188" mass="20625">MSFDWHLFWNVAPAWIQAIGSILALVAVILASKIPVNHAASEKRRTIFAIVEAAHSHACNIRKAIDAMGWPTGNNHLIYQVYNKVIIESVVRALQGVPTHELGSSKAVLAMLSLTDQMVFLGSAVETLLNGPLNHPEIKKALESIDQNDHAQRLKLGATGFSVLQSNARGHLDQVDKEYESLKESLKS</sequence>
<feature type="transmembrane region" description="Helical" evidence="1">
    <location>
        <begin position="12"/>
        <end position="36"/>
    </location>
</feature>
<dbReference type="EMBL" id="JACAQK010000014">
    <property type="protein sequence ID" value="NWD38112.1"/>
    <property type="molecule type" value="Genomic_DNA"/>
</dbReference>